<dbReference type="InterPro" id="IPR025697">
    <property type="entry name" value="CLU_dom"/>
</dbReference>
<evidence type="ECO:0000313" key="4">
    <source>
        <dbReference type="EMBL" id="RKP27935.1"/>
    </source>
</evidence>
<feature type="region of interest" description="Disordered" evidence="2">
    <location>
        <begin position="577"/>
        <end position="598"/>
    </location>
</feature>
<evidence type="ECO:0000259" key="3">
    <source>
        <dbReference type="PROSITE" id="PS51823"/>
    </source>
</evidence>
<dbReference type="PROSITE" id="PS51823">
    <property type="entry name" value="CLU"/>
    <property type="match status" value="1"/>
</dbReference>
<dbReference type="InterPro" id="IPR007967">
    <property type="entry name" value="GSKIP_dom"/>
</dbReference>
<keyword evidence="5" id="KW-1185">Reference proteome</keyword>
<dbReference type="Pfam" id="PF13236">
    <property type="entry name" value="CLU"/>
    <property type="match status" value="1"/>
</dbReference>
<dbReference type="GO" id="GO:0005737">
    <property type="term" value="C:cytoplasm"/>
    <property type="evidence" value="ECO:0007669"/>
    <property type="project" value="TreeGrafter"/>
</dbReference>
<dbReference type="InterPro" id="IPR011990">
    <property type="entry name" value="TPR-like_helical_dom_sf"/>
</dbReference>
<keyword evidence="1" id="KW-0963">Cytoplasm</keyword>
<evidence type="ECO:0000256" key="2">
    <source>
        <dbReference type="SAM" id="MobiDB-lite"/>
    </source>
</evidence>
<dbReference type="EMBL" id="KZ989134">
    <property type="protein sequence ID" value="RKP27935.1"/>
    <property type="molecule type" value="Genomic_DNA"/>
</dbReference>
<dbReference type="PANTHER" id="PTHR12601">
    <property type="entry name" value="EUKARYOTIC TRANSLATION INITIATION FACTOR 3 SUBUNIT EIF-3"/>
    <property type="match status" value="1"/>
</dbReference>
<gene>
    <name evidence="4" type="ORF">SYNPS1DRAFT_11939</name>
</gene>
<dbReference type="CDD" id="cd15466">
    <property type="entry name" value="CLU-central"/>
    <property type="match status" value="1"/>
</dbReference>
<feature type="compositionally biased region" description="Acidic residues" evidence="2">
    <location>
        <begin position="586"/>
        <end position="598"/>
    </location>
</feature>
<dbReference type="GO" id="GO:0003729">
    <property type="term" value="F:mRNA binding"/>
    <property type="evidence" value="ECO:0007669"/>
    <property type="project" value="TreeGrafter"/>
</dbReference>
<protein>
    <submittedName>
        <fullName evidence="4">Clustered mitochondria-domain-containing protein</fullName>
    </submittedName>
</protein>
<name>A0A4P9Z5X6_9FUNG</name>
<reference evidence="5" key="1">
    <citation type="journal article" date="2018" name="Nat. Microbiol.">
        <title>Leveraging single-cell genomics to expand the fungal tree of life.</title>
        <authorList>
            <person name="Ahrendt S.R."/>
            <person name="Quandt C.A."/>
            <person name="Ciobanu D."/>
            <person name="Clum A."/>
            <person name="Salamov A."/>
            <person name="Andreopoulos B."/>
            <person name="Cheng J.F."/>
            <person name="Woyke T."/>
            <person name="Pelin A."/>
            <person name="Henrissat B."/>
            <person name="Reynolds N.K."/>
            <person name="Benny G.L."/>
            <person name="Smith M.E."/>
            <person name="James T.Y."/>
            <person name="Grigoriev I.V."/>
        </authorList>
    </citation>
    <scope>NUCLEOTIDE SEQUENCE [LARGE SCALE GENOMIC DNA]</scope>
    <source>
        <strain evidence="5">Benny S71-1</strain>
    </source>
</reference>
<feature type="non-terminal residue" evidence="4">
    <location>
        <position position="1"/>
    </location>
</feature>
<dbReference type="SMART" id="SM00028">
    <property type="entry name" value="TPR"/>
    <property type="match status" value="3"/>
</dbReference>
<dbReference type="FunFam" id="3.30.2280.10:FF:000002">
    <property type="entry name" value="Clustered mitochondria protein homolog"/>
    <property type="match status" value="1"/>
</dbReference>
<dbReference type="PANTHER" id="PTHR12601:SF6">
    <property type="entry name" value="CLUSTERED MITOCHONDRIA PROTEIN HOMOLOG"/>
    <property type="match status" value="1"/>
</dbReference>
<evidence type="ECO:0000313" key="5">
    <source>
        <dbReference type="Proteomes" id="UP000278143"/>
    </source>
</evidence>
<feature type="domain" description="Clu" evidence="3">
    <location>
        <begin position="280"/>
        <end position="522"/>
    </location>
</feature>
<dbReference type="InterPro" id="IPR027523">
    <property type="entry name" value="CLU_prot"/>
</dbReference>
<dbReference type="Pfam" id="PF12807">
    <property type="entry name" value="eIF3_p135"/>
    <property type="match status" value="1"/>
</dbReference>
<evidence type="ECO:0000256" key="1">
    <source>
        <dbReference type="ARBA" id="ARBA00022490"/>
    </source>
</evidence>
<dbReference type="InterPro" id="IPR023231">
    <property type="entry name" value="GSKIP_dom_sf"/>
</dbReference>
<dbReference type="Pfam" id="PF05303">
    <property type="entry name" value="GSKIP_dom"/>
    <property type="match status" value="1"/>
</dbReference>
<dbReference type="HAMAP" id="MF_03013">
    <property type="entry name" value="CLU"/>
    <property type="match status" value="1"/>
</dbReference>
<dbReference type="Gene3D" id="3.30.2280.10">
    <property type="entry name" value="Hypothetical protein (hspc210)"/>
    <property type="match status" value="1"/>
</dbReference>
<dbReference type="SUPFAM" id="SSF103107">
    <property type="entry name" value="Hypothetical protein c14orf129, hspc210"/>
    <property type="match status" value="1"/>
</dbReference>
<proteinExistence type="inferred from homology"/>
<dbReference type="InterPro" id="IPR028275">
    <property type="entry name" value="CLU_N"/>
</dbReference>
<dbReference type="Pfam" id="PF15044">
    <property type="entry name" value="CLU_N"/>
    <property type="match status" value="1"/>
</dbReference>
<dbReference type="Pfam" id="PF13424">
    <property type="entry name" value="TPR_12"/>
    <property type="match status" value="1"/>
</dbReference>
<dbReference type="Gene3D" id="1.25.40.10">
    <property type="entry name" value="Tetratricopeptide repeat domain"/>
    <property type="match status" value="1"/>
</dbReference>
<dbReference type="AlphaFoldDB" id="A0A4P9Z5X6"/>
<dbReference type="SUPFAM" id="SSF48452">
    <property type="entry name" value="TPR-like"/>
    <property type="match status" value="2"/>
</dbReference>
<dbReference type="GO" id="GO:0048312">
    <property type="term" value="P:intracellular distribution of mitochondria"/>
    <property type="evidence" value="ECO:0007669"/>
    <property type="project" value="TreeGrafter"/>
</dbReference>
<sequence>VFTLHVELPYSTQPLSVQVSAQECVQDIRQAIIESPETCSYSCFYLAFKGERLNDYTELGAIEGFTPGDSLTLVEDVYTEREARIHVARLRDMLHGQGRTNAFAVGIDPGLSCFAAVTGEPSKSVTTATKSHAFSDYDVDAAPKVSTLIPADVHAKSIACLRTLTLAGWNPVPHTRRLQGDLLYLTIVTLEEESLCVTASMDGFYVNCCTDTRFDPAPSPRHKLHHSLVRLLQAVSPKFAAGFDRLQAQIAKTHMLAAVPITSAMPAHPWCVEAVKPAFDAGRPADTYLNFGADAADSLRDWNDELQTSRELPRATMQDRVQRDRALNKVLADFSDAAVRGAVAVVNGNVPPINPMDPAEVHMYIHNNIFFSKGFDGRGTFEQLGGEMAAHAATGKDLEGVRILNQLDIEGLHTLGCVIVDYKGERVVAQSIVPGIFRRQDESSIVYGSIDGGTTIASDAEFHKLAGQLAKSLHYSEHQLKDGAGEEHTLYTSLETKGLMGADGRRYLLDLYRLLPTDVLFQEEECSEESASKHGLPIYPHKLTLLRSELVDLVWEHRLRSWINERVAKIQAEKAAKEKAAKEEEDKKEDEDEDEDEDSLANMKINVDDFAFNLSPDAFTPAHDLIQASPDTEQKAENVREAAQLLRSHMIPSLVNDLTSYQVTPIDGAALTTVMHRRGINMRYLGRIATALDEASGKRLGHVKGIVVQEMVVRSAKHILRRLLQTATARWEADCIAHFLNCLLGRDVNRTPQPRYRGEHPPAYVALTPASLDEQIGKEVALRFRYKLANPTHTIEQEIRKLPVLRDICLRVGIQIEARDYAFKARQAASAKQQCTTTFTPADIMNILPVVKETPLKSLFVDQAFEAGKVSLSQGKKDLGLELLMESLSLHEQIYGFLHPETARCYAALALIYRQLGDNETAEDFQRRAVIVAERVVGIDHADTINYYMNLGLFEHALGRTQLALRYLRRAMNCWRVVYGDHHPDSATADNNVAVMLQTLEDFDGGLRLFERARDTYQMVLGPKHIVTANAMHTLAKAYALSGDYKLALKTEKTAYNAYRAKLGEDDPRTKESAMWLEEFTARAVDSVSAGGARCCLAANAHTHMDSTGAQGEAAAE</sequence>
<dbReference type="InterPro" id="IPR019734">
    <property type="entry name" value="TPR_rpt"/>
</dbReference>
<dbReference type="Proteomes" id="UP000278143">
    <property type="component" value="Unassembled WGS sequence"/>
</dbReference>
<dbReference type="Pfam" id="PF13374">
    <property type="entry name" value="TPR_10"/>
    <property type="match status" value="1"/>
</dbReference>
<dbReference type="OrthoDB" id="1414216at2759"/>
<accession>A0A4P9Z5X6</accession>
<organism evidence="4 5">
    <name type="scientific">Syncephalis pseudoplumigaleata</name>
    <dbReference type="NCBI Taxonomy" id="1712513"/>
    <lineage>
        <taxon>Eukaryota</taxon>
        <taxon>Fungi</taxon>
        <taxon>Fungi incertae sedis</taxon>
        <taxon>Zoopagomycota</taxon>
        <taxon>Zoopagomycotina</taxon>
        <taxon>Zoopagomycetes</taxon>
        <taxon>Zoopagales</taxon>
        <taxon>Piptocephalidaceae</taxon>
        <taxon>Syncephalis</taxon>
    </lineage>
</organism>
<dbReference type="InterPro" id="IPR033646">
    <property type="entry name" value="CLU-central"/>
</dbReference>